<gene>
    <name evidence="2" type="ORF">EGYM00163_LOCUS50799</name>
</gene>
<evidence type="ECO:0000256" key="1">
    <source>
        <dbReference type="SAM" id="MobiDB-lite"/>
    </source>
</evidence>
<proteinExistence type="predicted"/>
<sequence>MAKQNRHSQSYKRSARRKREKWAPYESVRNAKLNQKLMAIAATGVDPFKEKEEGTNKKKTDLKDLAIDFDRVGVDMGKHWRRKFMKKIYARAGPPPGQRDQKYNDPDAPTPAPQPPATTVTMEVDNDHKPIVAAEPSLLPEGLELDANGVPKAINNLPSVGRRTTLKSLRAPKRLGSMSSKPKTAKTRTRAKRELPAL</sequence>
<organism evidence="2">
    <name type="scientific">Eutreptiella gymnastica</name>
    <dbReference type="NCBI Taxonomy" id="73025"/>
    <lineage>
        <taxon>Eukaryota</taxon>
        <taxon>Discoba</taxon>
        <taxon>Euglenozoa</taxon>
        <taxon>Euglenida</taxon>
        <taxon>Spirocuta</taxon>
        <taxon>Euglenophyceae</taxon>
        <taxon>Eutreptiales</taxon>
        <taxon>Eutreptiaceae</taxon>
        <taxon>Eutreptiella</taxon>
    </lineage>
</organism>
<reference evidence="2" key="1">
    <citation type="submission" date="2021-01" db="EMBL/GenBank/DDBJ databases">
        <authorList>
            <person name="Corre E."/>
            <person name="Pelletier E."/>
            <person name="Niang G."/>
            <person name="Scheremetjew M."/>
            <person name="Finn R."/>
            <person name="Kale V."/>
            <person name="Holt S."/>
            <person name="Cochrane G."/>
            <person name="Meng A."/>
            <person name="Brown T."/>
            <person name="Cohen L."/>
        </authorList>
    </citation>
    <scope>NUCLEOTIDE SEQUENCE</scope>
    <source>
        <strain evidence="2">CCMP1594</strain>
    </source>
</reference>
<feature type="compositionally biased region" description="Basic residues" evidence="1">
    <location>
        <begin position="1"/>
        <end position="20"/>
    </location>
</feature>
<dbReference type="EMBL" id="HBJA01147667">
    <property type="protein sequence ID" value="CAE0839427.1"/>
    <property type="molecule type" value="Transcribed_RNA"/>
</dbReference>
<name>A0A7S4GK54_9EUGL</name>
<dbReference type="AlphaFoldDB" id="A0A7S4GK54"/>
<feature type="region of interest" description="Disordered" evidence="1">
    <location>
        <begin position="1"/>
        <end position="25"/>
    </location>
</feature>
<feature type="region of interest" description="Disordered" evidence="1">
    <location>
        <begin position="159"/>
        <end position="198"/>
    </location>
</feature>
<feature type="region of interest" description="Disordered" evidence="1">
    <location>
        <begin position="87"/>
        <end position="121"/>
    </location>
</feature>
<accession>A0A7S4GK54</accession>
<protein>
    <submittedName>
        <fullName evidence="2">Uncharacterized protein</fullName>
    </submittedName>
</protein>
<evidence type="ECO:0000313" key="2">
    <source>
        <dbReference type="EMBL" id="CAE0839427.1"/>
    </source>
</evidence>